<evidence type="ECO:0000256" key="1">
    <source>
        <dbReference type="SAM" id="SignalP"/>
    </source>
</evidence>
<evidence type="ECO:0000313" key="3">
    <source>
        <dbReference type="Proteomes" id="UP000324800"/>
    </source>
</evidence>
<dbReference type="AlphaFoldDB" id="A0A5J4U3Y0"/>
<feature type="signal peptide" evidence="1">
    <location>
        <begin position="1"/>
        <end position="18"/>
    </location>
</feature>
<name>A0A5J4U3Y0_9EUKA</name>
<proteinExistence type="predicted"/>
<feature type="non-terminal residue" evidence="2">
    <location>
        <position position="130"/>
    </location>
</feature>
<organism evidence="2 3">
    <name type="scientific">Streblomastix strix</name>
    <dbReference type="NCBI Taxonomy" id="222440"/>
    <lineage>
        <taxon>Eukaryota</taxon>
        <taxon>Metamonada</taxon>
        <taxon>Preaxostyla</taxon>
        <taxon>Oxymonadida</taxon>
        <taxon>Streblomastigidae</taxon>
        <taxon>Streblomastix</taxon>
    </lineage>
</organism>
<protein>
    <submittedName>
        <fullName evidence="2">Uncharacterized protein</fullName>
    </submittedName>
</protein>
<keyword evidence="1" id="KW-0732">Signal</keyword>
<sequence length="130" mass="14764">MRFIFIVLISIYTYLTCAETNTGTLENALGWNSNSNEKISRNVRLDDGKYISFGLNATNNKLSLFGASNTEIVLRDSDEHHVLFFGKDARILLQRLRFSKSNDYIIAMIEIESKFTFKDSTLIGTAVIKN</sequence>
<gene>
    <name evidence="2" type="ORF">EZS28_039488</name>
</gene>
<feature type="chain" id="PRO_5023810191" evidence="1">
    <location>
        <begin position="19"/>
        <end position="130"/>
    </location>
</feature>
<evidence type="ECO:0000313" key="2">
    <source>
        <dbReference type="EMBL" id="KAA6364983.1"/>
    </source>
</evidence>
<dbReference type="Proteomes" id="UP000324800">
    <property type="component" value="Unassembled WGS sequence"/>
</dbReference>
<reference evidence="2 3" key="1">
    <citation type="submission" date="2019-03" db="EMBL/GenBank/DDBJ databases">
        <title>Single cell metagenomics reveals metabolic interactions within the superorganism composed of flagellate Streblomastix strix and complex community of Bacteroidetes bacteria on its surface.</title>
        <authorList>
            <person name="Treitli S.C."/>
            <person name="Kolisko M."/>
            <person name="Husnik F."/>
            <person name="Keeling P."/>
            <person name="Hampl V."/>
        </authorList>
    </citation>
    <scope>NUCLEOTIDE SEQUENCE [LARGE SCALE GENOMIC DNA]</scope>
    <source>
        <strain evidence="2">ST1C</strain>
    </source>
</reference>
<accession>A0A5J4U3Y0</accession>
<comment type="caution">
    <text evidence="2">The sequence shown here is derived from an EMBL/GenBank/DDBJ whole genome shotgun (WGS) entry which is preliminary data.</text>
</comment>
<dbReference type="EMBL" id="SNRW01020978">
    <property type="protein sequence ID" value="KAA6364983.1"/>
    <property type="molecule type" value="Genomic_DNA"/>
</dbReference>